<accession>A0A4Z2J3J5</accession>
<dbReference type="EMBL" id="SRLO01000026">
    <property type="protein sequence ID" value="TNN84587.1"/>
    <property type="molecule type" value="Genomic_DNA"/>
</dbReference>
<dbReference type="AlphaFoldDB" id="A0A4Z2J3J5"/>
<comment type="caution">
    <text evidence="2">The sequence shown here is derived from an EMBL/GenBank/DDBJ whole genome shotgun (WGS) entry which is preliminary data.</text>
</comment>
<protein>
    <submittedName>
        <fullName evidence="2">Uncharacterized protein</fullName>
    </submittedName>
</protein>
<organism evidence="2 3">
    <name type="scientific">Liparis tanakae</name>
    <name type="common">Tanaka's snailfish</name>
    <dbReference type="NCBI Taxonomy" id="230148"/>
    <lineage>
        <taxon>Eukaryota</taxon>
        <taxon>Metazoa</taxon>
        <taxon>Chordata</taxon>
        <taxon>Craniata</taxon>
        <taxon>Vertebrata</taxon>
        <taxon>Euteleostomi</taxon>
        <taxon>Actinopterygii</taxon>
        <taxon>Neopterygii</taxon>
        <taxon>Teleostei</taxon>
        <taxon>Neoteleostei</taxon>
        <taxon>Acanthomorphata</taxon>
        <taxon>Eupercaria</taxon>
        <taxon>Perciformes</taxon>
        <taxon>Cottioidei</taxon>
        <taxon>Cottales</taxon>
        <taxon>Liparidae</taxon>
        <taxon>Liparis</taxon>
    </lineage>
</organism>
<evidence type="ECO:0000313" key="3">
    <source>
        <dbReference type="Proteomes" id="UP000314294"/>
    </source>
</evidence>
<evidence type="ECO:0000313" key="2">
    <source>
        <dbReference type="EMBL" id="TNN84587.1"/>
    </source>
</evidence>
<feature type="region of interest" description="Disordered" evidence="1">
    <location>
        <begin position="47"/>
        <end position="107"/>
    </location>
</feature>
<keyword evidence="3" id="KW-1185">Reference proteome</keyword>
<reference evidence="2 3" key="1">
    <citation type="submission" date="2019-03" db="EMBL/GenBank/DDBJ databases">
        <title>First draft genome of Liparis tanakae, snailfish: a comprehensive survey of snailfish specific genes.</title>
        <authorList>
            <person name="Kim W."/>
            <person name="Song I."/>
            <person name="Jeong J.-H."/>
            <person name="Kim D."/>
            <person name="Kim S."/>
            <person name="Ryu S."/>
            <person name="Song J.Y."/>
            <person name="Lee S.K."/>
        </authorList>
    </citation>
    <scope>NUCLEOTIDE SEQUENCE [LARGE SCALE GENOMIC DNA]</scope>
    <source>
        <tissue evidence="2">Muscle</tissue>
    </source>
</reference>
<proteinExistence type="predicted"/>
<sequence>MGRGSPIRSAFLAAGALYLLAGAASLAPLLWNLSLVATNQTVRFPPQFKMPPAPDSQHMGRASSWGWSSRSSPGSFSVTEEVTAPGLGPLGGSGGEDNLAFESQDHL</sequence>
<feature type="compositionally biased region" description="Low complexity" evidence="1">
    <location>
        <begin position="63"/>
        <end position="77"/>
    </location>
</feature>
<dbReference type="Proteomes" id="UP000314294">
    <property type="component" value="Unassembled WGS sequence"/>
</dbReference>
<gene>
    <name evidence="2" type="ORF">EYF80_005287</name>
</gene>
<evidence type="ECO:0000256" key="1">
    <source>
        <dbReference type="SAM" id="MobiDB-lite"/>
    </source>
</evidence>
<name>A0A4Z2J3J5_9TELE</name>
<dbReference type="OrthoDB" id="9895009at2759"/>